<dbReference type="SMART" id="SM00228">
    <property type="entry name" value="PDZ"/>
    <property type="match status" value="2"/>
</dbReference>
<dbReference type="Pfam" id="PF13180">
    <property type="entry name" value="PDZ_2"/>
    <property type="match status" value="2"/>
</dbReference>
<dbReference type="PANTHER" id="PTHR22939">
    <property type="entry name" value="SERINE PROTEASE FAMILY S1C HTRA-RELATED"/>
    <property type="match status" value="1"/>
</dbReference>
<feature type="domain" description="PDZ" evidence="3">
    <location>
        <begin position="229"/>
        <end position="309"/>
    </location>
</feature>
<proteinExistence type="inferred from homology"/>
<feature type="domain" description="PDZ" evidence="3">
    <location>
        <begin position="112"/>
        <end position="166"/>
    </location>
</feature>
<evidence type="ECO:0000259" key="3">
    <source>
        <dbReference type="PROSITE" id="PS50106"/>
    </source>
</evidence>
<evidence type="ECO:0000313" key="4">
    <source>
        <dbReference type="EMBL" id="SFQ55142.1"/>
    </source>
</evidence>
<sequence>MIKTLRLITLFAATSFFASVQAQPPSKNKMNNTGRQNIIIQKKDSTKEKITVIIDGNTVTVNGKPVDDFKSDDVNVIQQKIKDGNFFVYGDHSGAATIAPGAPQMFELRKEMMRNVKSNSAFLGVMTEKDNQGAKITDVTEGSAAEKAGLKENDIITEVGDDKITSPDDLYKAVGKHKPDEKVTITYLRDGKQATANTTLGKSDQMRVFSWNAPNADMDVFRNFNGPRSFSFAWNDKPRLGLSVQDTEEGNGVKVLDVDDEDSPAAKAGLKEDDIITQVNGKAINSTDDLRESIKDIKKGDTVKLTYKRNNQTQTADVKIPKDLKTIDL</sequence>
<feature type="chain" id="PRO_5011716896" evidence="2">
    <location>
        <begin position="23"/>
        <end position="329"/>
    </location>
</feature>
<dbReference type="RefSeq" id="WP_090663252.1">
    <property type="nucleotide sequence ID" value="NZ_FOXQ01000022.1"/>
</dbReference>
<keyword evidence="2" id="KW-0732">Signal</keyword>
<dbReference type="SUPFAM" id="SSF50156">
    <property type="entry name" value="PDZ domain-like"/>
    <property type="match status" value="2"/>
</dbReference>
<feature type="signal peptide" evidence="2">
    <location>
        <begin position="1"/>
        <end position="22"/>
    </location>
</feature>
<protein>
    <submittedName>
        <fullName evidence="4">Serine protease Do</fullName>
    </submittedName>
</protein>
<keyword evidence="4" id="KW-0378">Hydrolase</keyword>
<dbReference type="Proteomes" id="UP000199031">
    <property type="component" value="Unassembled WGS sequence"/>
</dbReference>
<dbReference type="OrthoDB" id="9781273at2"/>
<dbReference type="EMBL" id="FOXQ01000022">
    <property type="protein sequence ID" value="SFQ55142.1"/>
    <property type="molecule type" value="Genomic_DNA"/>
</dbReference>
<keyword evidence="5" id="KW-1185">Reference proteome</keyword>
<evidence type="ECO:0000256" key="1">
    <source>
        <dbReference type="ARBA" id="ARBA00010541"/>
    </source>
</evidence>
<dbReference type="PANTHER" id="PTHR22939:SF129">
    <property type="entry name" value="SERINE PROTEASE HTRA2, MITOCHONDRIAL"/>
    <property type="match status" value="1"/>
</dbReference>
<dbReference type="GO" id="GO:0008233">
    <property type="term" value="F:peptidase activity"/>
    <property type="evidence" value="ECO:0007669"/>
    <property type="project" value="UniProtKB-KW"/>
</dbReference>
<dbReference type="STRING" id="1465490.SAMN05444277_12210"/>
<dbReference type="Gene3D" id="2.30.42.10">
    <property type="match status" value="2"/>
</dbReference>
<evidence type="ECO:0000256" key="2">
    <source>
        <dbReference type="SAM" id="SignalP"/>
    </source>
</evidence>
<dbReference type="GO" id="GO:0006508">
    <property type="term" value="P:proteolysis"/>
    <property type="evidence" value="ECO:0007669"/>
    <property type="project" value="UniProtKB-KW"/>
</dbReference>
<dbReference type="InterPro" id="IPR001478">
    <property type="entry name" value="PDZ"/>
</dbReference>
<keyword evidence="4" id="KW-0645">Protease</keyword>
<name>A0A1I5ZFD4_9BACT</name>
<accession>A0A1I5ZFD4</accession>
<organism evidence="4 5">
    <name type="scientific">Parafilimonas terrae</name>
    <dbReference type="NCBI Taxonomy" id="1465490"/>
    <lineage>
        <taxon>Bacteria</taxon>
        <taxon>Pseudomonadati</taxon>
        <taxon>Bacteroidota</taxon>
        <taxon>Chitinophagia</taxon>
        <taxon>Chitinophagales</taxon>
        <taxon>Chitinophagaceae</taxon>
        <taxon>Parafilimonas</taxon>
    </lineage>
</organism>
<evidence type="ECO:0000313" key="5">
    <source>
        <dbReference type="Proteomes" id="UP000199031"/>
    </source>
</evidence>
<dbReference type="PROSITE" id="PS50106">
    <property type="entry name" value="PDZ"/>
    <property type="match status" value="2"/>
</dbReference>
<comment type="similarity">
    <text evidence="1">Belongs to the peptidase S1C family.</text>
</comment>
<gene>
    <name evidence="4" type="ORF">SAMN05444277_12210</name>
</gene>
<reference evidence="4 5" key="1">
    <citation type="submission" date="2016-10" db="EMBL/GenBank/DDBJ databases">
        <authorList>
            <person name="de Groot N.N."/>
        </authorList>
    </citation>
    <scope>NUCLEOTIDE SEQUENCE [LARGE SCALE GENOMIC DNA]</scope>
    <source>
        <strain evidence="4 5">DSM 28286</strain>
    </source>
</reference>
<dbReference type="InterPro" id="IPR036034">
    <property type="entry name" value="PDZ_sf"/>
</dbReference>
<dbReference type="AlphaFoldDB" id="A0A1I5ZFD4"/>